<keyword evidence="7" id="KW-0472">Membrane</keyword>
<reference evidence="11" key="1">
    <citation type="submission" date="2017-10" db="EMBL/GenBank/DDBJ databases">
        <authorList>
            <person name="Banno H."/>
            <person name="Chua N.-H."/>
        </authorList>
    </citation>
    <scope>NUCLEOTIDE SEQUENCE</scope>
</reference>
<dbReference type="GO" id="GO:0004984">
    <property type="term" value="F:olfactory receptor activity"/>
    <property type="evidence" value="ECO:0007669"/>
    <property type="project" value="InterPro"/>
</dbReference>
<evidence type="ECO:0000256" key="2">
    <source>
        <dbReference type="ARBA" id="ARBA00022475"/>
    </source>
</evidence>
<keyword evidence="2" id="KW-1003">Cell membrane</keyword>
<gene>
    <name evidence="11" type="primary">OR13</name>
</gene>
<name>A0A385H6N9_9HEMI</name>
<proteinExistence type="evidence at transcript level"/>
<dbReference type="Pfam" id="PF02949">
    <property type="entry name" value="7tm_6"/>
    <property type="match status" value="1"/>
</dbReference>
<comment type="similarity">
    <text evidence="10">Belongs to the insect chemoreceptor superfamily. Heteromeric odorant receptor channel (TC 1.A.69) family.</text>
</comment>
<keyword evidence="9 10" id="KW-0807">Transducer</keyword>
<keyword evidence="8 10" id="KW-0675">Receptor</keyword>
<keyword evidence="3 10" id="KW-0716">Sensory transduction</keyword>
<evidence type="ECO:0000256" key="9">
    <source>
        <dbReference type="ARBA" id="ARBA00023224"/>
    </source>
</evidence>
<dbReference type="GO" id="GO:0005886">
    <property type="term" value="C:plasma membrane"/>
    <property type="evidence" value="ECO:0007669"/>
    <property type="project" value="UniProtKB-SubCell"/>
</dbReference>
<sequence length="392" mass="45283">MVGKVTKLDSQNFFTCRPHLEYEGCVLEKSGRHIFMTVIRLYFLAAGWIQYIFAIFTMSKDESVIKAVECLHWVIVFVSVFIMSLNSVLYSKKYKKFEAIIKSGFYDYGGEMSEKQINIVKDIDGIIRRVMLWTSITFAWGLFASYLKGPLFMEKFTLPFPLWFPWKIQDWTSYVISMIYLFLVCETMVGSSAANCLLFVTLCGHLDAQIRVLIEAVRGIDGLAQEDIPSLERHKRISRRIKSCVEHQLIIIDYFVEVQKYYNWPLLVTAFSMGIILCTLGYIVINPESTMPHIASFVFILIPEMIIAVFYCSLGQRIADMSSELSDTVYRLEWYSMPVSIQRDLLLLMVGSRKHYQFTGFNLHQFSFKGLSEIFQASFTYFNMLVALSGGK</sequence>
<comment type="subcellular location">
    <subcellularLocation>
        <location evidence="1 10">Cell membrane</location>
        <topology evidence="1 10">Multi-pass membrane protein</topology>
    </subcellularLocation>
</comment>
<accession>A0A385H6N9</accession>
<evidence type="ECO:0000256" key="6">
    <source>
        <dbReference type="ARBA" id="ARBA00022989"/>
    </source>
</evidence>
<evidence type="ECO:0000313" key="11">
    <source>
        <dbReference type="EMBL" id="AXX83014.1"/>
    </source>
</evidence>
<evidence type="ECO:0000256" key="5">
    <source>
        <dbReference type="ARBA" id="ARBA00022725"/>
    </source>
</evidence>
<dbReference type="PANTHER" id="PTHR21137">
    <property type="entry name" value="ODORANT RECEPTOR"/>
    <property type="match status" value="1"/>
</dbReference>
<evidence type="ECO:0000256" key="1">
    <source>
        <dbReference type="ARBA" id="ARBA00004651"/>
    </source>
</evidence>
<organism evidence="11">
    <name type="scientific">Yemma signatus</name>
    <dbReference type="NCBI Taxonomy" id="300820"/>
    <lineage>
        <taxon>Eukaryota</taxon>
        <taxon>Metazoa</taxon>
        <taxon>Ecdysozoa</taxon>
        <taxon>Arthropoda</taxon>
        <taxon>Hexapoda</taxon>
        <taxon>Insecta</taxon>
        <taxon>Pterygota</taxon>
        <taxon>Neoptera</taxon>
        <taxon>Paraneoptera</taxon>
        <taxon>Hemiptera</taxon>
        <taxon>Heteroptera</taxon>
        <taxon>Panheteroptera</taxon>
        <taxon>Pentatomomorpha</taxon>
        <taxon>Lygaeoidea</taxon>
        <taxon>Berytidae</taxon>
        <taxon>Yemma</taxon>
    </lineage>
</organism>
<evidence type="ECO:0000256" key="8">
    <source>
        <dbReference type="ARBA" id="ARBA00023170"/>
    </source>
</evidence>
<evidence type="ECO:0000256" key="10">
    <source>
        <dbReference type="RuleBase" id="RU351113"/>
    </source>
</evidence>
<keyword evidence="4" id="KW-0812">Transmembrane</keyword>
<dbReference type="AlphaFoldDB" id="A0A385H6N9"/>
<evidence type="ECO:0000256" key="3">
    <source>
        <dbReference type="ARBA" id="ARBA00022606"/>
    </source>
</evidence>
<evidence type="ECO:0000256" key="4">
    <source>
        <dbReference type="ARBA" id="ARBA00022692"/>
    </source>
</evidence>
<keyword evidence="5 10" id="KW-0552">Olfaction</keyword>
<dbReference type="InterPro" id="IPR004117">
    <property type="entry name" value="7tm6_olfct_rcpt"/>
</dbReference>
<dbReference type="GO" id="GO:0005549">
    <property type="term" value="F:odorant binding"/>
    <property type="evidence" value="ECO:0007669"/>
    <property type="project" value="InterPro"/>
</dbReference>
<keyword evidence="6" id="KW-1133">Transmembrane helix</keyword>
<evidence type="ECO:0000256" key="7">
    <source>
        <dbReference type="ARBA" id="ARBA00023136"/>
    </source>
</evidence>
<protein>
    <recommendedName>
        <fullName evidence="10">Odorant receptor</fullName>
    </recommendedName>
</protein>
<dbReference type="GO" id="GO:0007165">
    <property type="term" value="P:signal transduction"/>
    <property type="evidence" value="ECO:0007669"/>
    <property type="project" value="UniProtKB-KW"/>
</dbReference>
<dbReference type="EMBL" id="MG204648">
    <property type="protein sequence ID" value="AXX83014.1"/>
    <property type="molecule type" value="mRNA"/>
</dbReference>
<dbReference type="PANTHER" id="PTHR21137:SF35">
    <property type="entry name" value="ODORANT RECEPTOR 19A-RELATED"/>
    <property type="match status" value="1"/>
</dbReference>